<dbReference type="PANTHER" id="PTHR40463">
    <property type="entry name" value="PH-RESPONSE REGULATOR PROTEIN PALC"/>
    <property type="match status" value="1"/>
</dbReference>
<comment type="similarity">
    <text evidence="1">Belongs to the palC family.</text>
</comment>
<gene>
    <name evidence="4" type="ORF">BD410DRAFT_716479</name>
</gene>
<evidence type="ECO:0000256" key="1">
    <source>
        <dbReference type="ARBA" id="ARBA00010997"/>
    </source>
</evidence>
<dbReference type="Pfam" id="PF03097">
    <property type="entry name" value="BRO1"/>
    <property type="match status" value="1"/>
</dbReference>
<dbReference type="EMBL" id="ML170162">
    <property type="protein sequence ID" value="TDL26176.1"/>
    <property type="molecule type" value="Genomic_DNA"/>
</dbReference>
<dbReference type="Gene3D" id="1.25.40.280">
    <property type="entry name" value="alix/aip1 like domains"/>
    <property type="match status" value="1"/>
</dbReference>
<organism evidence="4 5">
    <name type="scientific">Rickenella mellea</name>
    <dbReference type="NCBI Taxonomy" id="50990"/>
    <lineage>
        <taxon>Eukaryota</taxon>
        <taxon>Fungi</taxon>
        <taxon>Dikarya</taxon>
        <taxon>Basidiomycota</taxon>
        <taxon>Agaricomycotina</taxon>
        <taxon>Agaricomycetes</taxon>
        <taxon>Hymenochaetales</taxon>
        <taxon>Rickenellaceae</taxon>
        <taxon>Rickenella</taxon>
    </lineage>
</organism>
<dbReference type="InterPro" id="IPR038499">
    <property type="entry name" value="BRO1_sf"/>
</dbReference>
<dbReference type="GO" id="GO:0005886">
    <property type="term" value="C:plasma membrane"/>
    <property type="evidence" value="ECO:0007669"/>
    <property type="project" value="TreeGrafter"/>
</dbReference>
<name>A0A4Y7QFP1_9AGAM</name>
<keyword evidence="5" id="KW-1185">Reference proteome</keyword>
<dbReference type="GO" id="GO:0071467">
    <property type="term" value="P:cellular response to pH"/>
    <property type="evidence" value="ECO:0007669"/>
    <property type="project" value="InterPro"/>
</dbReference>
<dbReference type="SMART" id="SM01041">
    <property type="entry name" value="BRO1"/>
    <property type="match status" value="1"/>
</dbReference>
<dbReference type="VEuPathDB" id="FungiDB:BD410DRAFT_716479"/>
<dbReference type="OrthoDB" id="10266451at2759"/>
<dbReference type="Proteomes" id="UP000294933">
    <property type="component" value="Unassembled WGS sequence"/>
</dbReference>
<protein>
    <recommendedName>
        <fullName evidence="2">pH-response regulator protein palC</fullName>
    </recommendedName>
</protein>
<dbReference type="InterPro" id="IPR004328">
    <property type="entry name" value="BRO1_dom"/>
</dbReference>
<evidence type="ECO:0000256" key="2">
    <source>
        <dbReference type="ARBA" id="ARBA00022193"/>
    </source>
</evidence>
<dbReference type="AlphaFoldDB" id="A0A4Y7QFP1"/>
<evidence type="ECO:0000259" key="3">
    <source>
        <dbReference type="PROSITE" id="PS51180"/>
    </source>
</evidence>
<proteinExistence type="inferred from homology"/>
<feature type="domain" description="BRO1" evidence="3">
    <location>
        <begin position="2"/>
        <end position="411"/>
    </location>
</feature>
<sequence length="452" mass="49323">MSTYLYELPTTGAISFGDFCIDRTNSYTIQIAECTQARANLRAALKESKRTDGEKDYLKLVKVLDDYLPHLCGIMASFDADEITLSSEPVFSWRTTLSANLFNNSPRQSISSLNADLAFTLLTYAFALSNLARSTVAALGNYEHQRAISEVERKAKDEKLNFSVTLLCKASGIFAHISEHLLPEWDKNGGSVINKPPDLTPEVTSALSKMALADAQTLAIRKLLSKSAYDSVVAPGPPLPQSHPSPALIAKLYLECATLYASARSLAKTPGKAKTKDTDEVSPELRRYLADEEQFCGALARKWLGVDAGENGGEAKGGESVGFLAWAKAELDELKDGGRGVNIGKGKEKKERRKEKVVEELESVNVFLKNFRKMNDTLHFQPVPSMADLQSTIPAGRMAVAIRLYTLPLPAFGPGSVEYTRRQVDEMASLGDETKDADSSPTVSYAGAGQYF</sequence>
<dbReference type="PROSITE" id="PS51180">
    <property type="entry name" value="BRO1"/>
    <property type="match status" value="1"/>
</dbReference>
<reference evidence="4 5" key="1">
    <citation type="submission" date="2018-06" db="EMBL/GenBank/DDBJ databases">
        <title>A transcriptomic atlas of mushroom development highlights an independent origin of complex multicellularity.</title>
        <authorList>
            <consortium name="DOE Joint Genome Institute"/>
            <person name="Krizsan K."/>
            <person name="Almasi E."/>
            <person name="Merenyi Z."/>
            <person name="Sahu N."/>
            <person name="Viragh M."/>
            <person name="Koszo T."/>
            <person name="Mondo S."/>
            <person name="Kiss B."/>
            <person name="Balint B."/>
            <person name="Kues U."/>
            <person name="Barry K."/>
            <person name="Hegedus J.C."/>
            <person name="Henrissat B."/>
            <person name="Johnson J."/>
            <person name="Lipzen A."/>
            <person name="Ohm R."/>
            <person name="Nagy I."/>
            <person name="Pangilinan J."/>
            <person name="Yan J."/>
            <person name="Xiong Y."/>
            <person name="Grigoriev I.V."/>
            <person name="Hibbett D.S."/>
            <person name="Nagy L.G."/>
        </authorList>
    </citation>
    <scope>NUCLEOTIDE SEQUENCE [LARGE SCALE GENOMIC DNA]</scope>
    <source>
        <strain evidence="4 5">SZMC22713</strain>
    </source>
</reference>
<dbReference type="STRING" id="50990.A0A4Y7QFP1"/>
<accession>A0A4Y7QFP1</accession>
<dbReference type="PANTHER" id="PTHR40463:SF1">
    <property type="entry name" value="PH-RESPONSE REGULATOR PROTEIN PALC"/>
    <property type="match status" value="1"/>
</dbReference>
<evidence type="ECO:0000313" key="5">
    <source>
        <dbReference type="Proteomes" id="UP000294933"/>
    </source>
</evidence>
<evidence type="ECO:0000313" key="4">
    <source>
        <dbReference type="EMBL" id="TDL26176.1"/>
    </source>
</evidence>
<dbReference type="CDD" id="cd09245">
    <property type="entry name" value="BRO1_UmRIM23-like"/>
    <property type="match status" value="1"/>
</dbReference>
<dbReference type="InterPro" id="IPR037505">
    <property type="entry name" value="pH-resp_palC"/>
</dbReference>